<dbReference type="InterPro" id="IPR023753">
    <property type="entry name" value="FAD/NAD-binding_dom"/>
</dbReference>
<protein>
    <submittedName>
        <fullName evidence="10">Pyruvate/2-oxoglutarate dehydrogenase complex, dihydrolipoamide dehydrogenase (E3) component</fullName>
    </submittedName>
</protein>
<feature type="domain" description="FAD/NAD(P)-binding" evidence="9">
    <location>
        <begin position="3"/>
        <end position="301"/>
    </location>
</feature>
<dbReference type="InterPro" id="IPR004099">
    <property type="entry name" value="Pyr_nucl-diS_OxRdtase_dimer"/>
</dbReference>
<name>A0A1M7KHB1_9BACL</name>
<evidence type="ECO:0000313" key="11">
    <source>
        <dbReference type="Proteomes" id="UP000184206"/>
    </source>
</evidence>
<dbReference type="InterPro" id="IPR016156">
    <property type="entry name" value="FAD/NAD-linked_Rdtase_dimer_sf"/>
</dbReference>
<feature type="binding site" evidence="6">
    <location>
        <begin position="165"/>
        <end position="172"/>
    </location>
    <ligand>
        <name>NAD(+)</name>
        <dbReference type="ChEBI" id="CHEBI:57540"/>
    </ligand>
</feature>
<keyword evidence="3 6" id="KW-0274">FAD</keyword>
<dbReference type="EMBL" id="FRCF01000018">
    <property type="protein sequence ID" value="SHM64683.1"/>
    <property type="molecule type" value="Genomic_DNA"/>
</dbReference>
<dbReference type="PANTHER" id="PTHR43014">
    <property type="entry name" value="MERCURIC REDUCTASE"/>
    <property type="match status" value="1"/>
</dbReference>
<feature type="binding site" evidence="6">
    <location>
        <position position="292"/>
    </location>
    <ligand>
        <name>FAD</name>
        <dbReference type="ChEBI" id="CHEBI:57692"/>
    </ligand>
</feature>
<reference evidence="10 11" key="1">
    <citation type="submission" date="2016-11" db="EMBL/GenBank/DDBJ databases">
        <authorList>
            <person name="Jaros S."/>
            <person name="Januszkiewicz K."/>
            <person name="Wedrychowicz H."/>
        </authorList>
    </citation>
    <scope>NUCLEOTIDE SEQUENCE [LARGE SCALE GENOMIC DNA]</scope>
    <source>
        <strain evidence="10 11">DSM 16010</strain>
    </source>
</reference>
<dbReference type="PANTHER" id="PTHR43014:SF4">
    <property type="entry name" value="PYRIDINE NUCLEOTIDE-DISULFIDE OXIDOREDUCTASE RCLA-RELATED"/>
    <property type="match status" value="1"/>
</dbReference>
<dbReference type="PRINTS" id="PR00411">
    <property type="entry name" value="PNDRDTASEI"/>
</dbReference>
<dbReference type="SUPFAM" id="SSF55424">
    <property type="entry name" value="FAD/NAD-linked reductases, dimerisation (C-terminal) domain"/>
    <property type="match status" value="1"/>
</dbReference>
<keyword evidence="4" id="KW-0560">Oxidoreductase</keyword>
<dbReference type="Pfam" id="PF07992">
    <property type="entry name" value="Pyr_redox_2"/>
    <property type="match status" value="1"/>
</dbReference>
<dbReference type="SUPFAM" id="SSF51905">
    <property type="entry name" value="FAD/NAD(P)-binding domain"/>
    <property type="match status" value="1"/>
</dbReference>
<feature type="binding site" evidence="6">
    <location>
        <position position="51"/>
    </location>
    <ligand>
        <name>FAD</name>
        <dbReference type="ChEBI" id="CHEBI:57692"/>
    </ligand>
</feature>
<dbReference type="GO" id="GO:0050660">
    <property type="term" value="F:flavin adenine dinucleotide binding"/>
    <property type="evidence" value="ECO:0007669"/>
    <property type="project" value="TreeGrafter"/>
</dbReference>
<sequence length="439" mass="47214">MNYDIIIIGFGTAGKALAGTLGGDGKKVAIIEESPEMYGGACINTACIPSKTLMAEAGRGRSFKEAVARKADVVDALNEKSHKQLAENDNVDIYTNSARFKDDQTVELLEGDDTKAVITAGKIVINTGAKNMMPEIDGIDSTKNIFDPEGIMTLDDRPDSIIVLGAGYTALEFISLFSMLGTDVTVIDRSQHVLIKEDKDIGTAVYDDMVEAGIKFVSGTEALKVDNEEGHVVIETDQGTFKAEAMLVATGRKPNTEGLALQNAGVALDEDGAVEVDDHLLTTAGNIYAAGDVKGGSQFTYISHDDFRIVYDQLKGEGERTTENRGAVPYTVFIDPPFSRVGMTASQAKKKGHEVAEGNLPVREIPRHKVDDDARGVFKAVVDKDTDEILGASLYGRNSEELINIVKIAIDHGITATALKNNVYTHPTMAESFNSLFDV</sequence>
<dbReference type="Gene3D" id="3.50.50.60">
    <property type="entry name" value="FAD/NAD(P)-binding domain"/>
    <property type="match status" value="2"/>
</dbReference>
<dbReference type="InterPro" id="IPR036188">
    <property type="entry name" value="FAD/NAD-bd_sf"/>
</dbReference>
<dbReference type="STRING" id="1123231.SAMN02745189_02539"/>
<dbReference type="InterPro" id="IPR001100">
    <property type="entry name" value="Pyr_nuc-diS_OxRdtase"/>
</dbReference>
<keyword evidence="10" id="KW-0670">Pyruvate</keyword>
<dbReference type="GO" id="GO:0003955">
    <property type="term" value="F:NAD(P)H dehydrogenase (quinone) activity"/>
    <property type="evidence" value="ECO:0007669"/>
    <property type="project" value="TreeGrafter"/>
</dbReference>
<keyword evidence="11" id="KW-1185">Reference proteome</keyword>
<keyword evidence="6" id="KW-0547">Nucleotide-binding</keyword>
<comment type="cofactor">
    <cofactor evidence="6">
        <name>FAD</name>
        <dbReference type="ChEBI" id="CHEBI:57692"/>
    </cofactor>
    <text evidence="6">Binds 1 FAD per subunit.</text>
</comment>
<accession>A0A1M7KHB1</accession>
<organism evidence="10 11">
    <name type="scientific">Lacicoccus alkaliphilus DSM 16010</name>
    <dbReference type="NCBI Taxonomy" id="1123231"/>
    <lineage>
        <taxon>Bacteria</taxon>
        <taxon>Bacillati</taxon>
        <taxon>Bacillota</taxon>
        <taxon>Bacilli</taxon>
        <taxon>Bacillales</taxon>
        <taxon>Salinicoccaceae</taxon>
        <taxon>Lacicoccus</taxon>
    </lineage>
</organism>
<gene>
    <name evidence="10" type="ORF">SAMN02745189_02539</name>
</gene>
<evidence type="ECO:0000256" key="5">
    <source>
        <dbReference type="PIRSR" id="PIRSR000350-2"/>
    </source>
</evidence>
<proteinExistence type="inferred from homology"/>
<dbReference type="Gene3D" id="3.30.390.30">
    <property type="match status" value="1"/>
</dbReference>
<dbReference type="OrthoDB" id="9800167at2"/>
<dbReference type="PRINTS" id="PR00368">
    <property type="entry name" value="FADPNR"/>
</dbReference>
<evidence type="ECO:0000256" key="3">
    <source>
        <dbReference type="ARBA" id="ARBA00022827"/>
    </source>
</evidence>
<feature type="active site" description="Proton acceptor" evidence="5">
    <location>
        <position position="426"/>
    </location>
</feature>
<feature type="domain" description="Pyridine nucleotide-disulphide oxidoreductase dimerisation" evidence="8">
    <location>
        <begin position="328"/>
        <end position="434"/>
    </location>
</feature>
<feature type="disulfide bond" description="Redox-active" evidence="7">
    <location>
        <begin position="42"/>
        <end position="47"/>
    </location>
</feature>
<keyword evidence="6" id="KW-0520">NAD</keyword>
<comment type="similarity">
    <text evidence="1">Belongs to the class-I pyridine nucleotide-disulfide oxidoreductase family.</text>
</comment>
<dbReference type="FunFam" id="3.30.390.30:FF:000001">
    <property type="entry name" value="Dihydrolipoyl dehydrogenase"/>
    <property type="match status" value="1"/>
</dbReference>
<dbReference type="AlphaFoldDB" id="A0A1M7KHB1"/>
<evidence type="ECO:0000259" key="8">
    <source>
        <dbReference type="Pfam" id="PF02852"/>
    </source>
</evidence>
<evidence type="ECO:0000256" key="2">
    <source>
        <dbReference type="ARBA" id="ARBA00022630"/>
    </source>
</evidence>
<evidence type="ECO:0000256" key="4">
    <source>
        <dbReference type="ARBA" id="ARBA00023002"/>
    </source>
</evidence>
<evidence type="ECO:0000259" key="9">
    <source>
        <dbReference type="Pfam" id="PF07992"/>
    </source>
</evidence>
<evidence type="ECO:0000256" key="1">
    <source>
        <dbReference type="ARBA" id="ARBA00007532"/>
    </source>
</evidence>
<dbReference type="PIRSF" id="PIRSF000350">
    <property type="entry name" value="Mercury_reductase_MerA"/>
    <property type="match status" value="1"/>
</dbReference>
<feature type="binding site" evidence="6">
    <location>
        <position position="251"/>
    </location>
    <ligand>
        <name>NAD(+)</name>
        <dbReference type="ChEBI" id="CHEBI:57540"/>
    </ligand>
</feature>
<dbReference type="RefSeq" id="WP_072710933.1">
    <property type="nucleotide sequence ID" value="NZ_FRCF01000018.1"/>
</dbReference>
<dbReference type="Proteomes" id="UP000184206">
    <property type="component" value="Unassembled WGS sequence"/>
</dbReference>
<evidence type="ECO:0000256" key="7">
    <source>
        <dbReference type="PIRSR" id="PIRSR000350-4"/>
    </source>
</evidence>
<evidence type="ECO:0000256" key="6">
    <source>
        <dbReference type="PIRSR" id="PIRSR000350-3"/>
    </source>
</evidence>
<dbReference type="Pfam" id="PF02852">
    <property type="entry name" value="Pyr_redox_dim"/>
    <property type="match status" value="1"/>
</dbReference>
<evidence type="ECO:0000313" key="10">
    <source>
        <dbReference type="EMBL" id="SHM64683.1"/>
    </source>
</evidence>
<keyword evidence="2" id="KW-0285">Flavoprotein</keyword>